<comment type="caution">
    <text evidence="13">The sequence shown here is derived from an EMBL/GenBank/DDBJ whole genome shotgun (WGS) entry which is preliminary data.</text>
</comment>
<keyword evidence="3 9" id="KW-0479">Metal-binding</keyword>
<evidence type="ECO:0000256" key="4">
    <source>
        <dbReference type="ARBA" id="ARBA00023004"/>
    </source>
</evidence>
<dbReference type="Pfam" id="PF24877">
    <property type="entry name" value="ILV_EDD_C"/>
    <property type="match status" value="1"/>
</dbReference>
<feature type="binding site" evidence="9">
    <location>
        <position position="224"/>
    </location>
    <ligand>
        <name>[4Fe-4S] cluster</name>
        <dbReference type="ChEBI" id="CHEBI:49883"/>
    </ligand>
</feature>
<evidence type="ECO:0000259" key="12">
    <source>
        <dbReference type="Pfam" id="PF24877"/>
    </source>
</evidence>
<evidence type="ECO:0000256" key="7">
    <source>
        <dbReference type="ARBA" id="ARBA00023239"/>
    </source>
</evidence>
<dbReference type="PANTHER" id="PTHR43661:SF1">
    <property type="entry name" value="PHOSPHOGLUCONATE DEHYDRATASE"/>
    <property type="match status" value="1"/>
</dbReference>
<comment type="catalytic activity">
    <reaction evidence="9">
        <text>6-phospho-D-gluconate = 2-dehydro-3-deoxy-6-phospho-D-gluconate + H2O</text>
        <dbReference type="Rhea" id="RHEA:17277"/>
        <dbReference type="ChEBI" id="CHEBI:15377"/>
        <dbReference type="ChEBI" id="CHEBI:57569"/>
        <dbReference type="ChEBI" id="CHEBI:58759"/>
        <dbReference type="EC" id="4.2.1.12"/>
    </reaction>
</comment>
<keyword evidence="7 9" id="KW-0456">Lyase</keyword>
<dbReference type="Pfam" id="PF00920">
    <property type="entry name" value="ILVD_EDD_N"/>
    <property type="match status" value="1"/>
</dbReference>
<keyword evidence="5 9" id="KW-0411">Iron-sulfur</keyword>
<dbReference type="GO" id="GO:0005829">
    <property type="term" value="C:cytosol"/>
    <property type="evidence" value="ECO:0007669"/>
    <property type="project" value="TreeGrafter"/>
</dbReference>
<sequence>MVSPHSQLMKVTKRVIERSKPTRHAYLSRIDQAQGKFPARGALSCANLAHGFAGMEGNDKLVIKQIRQPNIGIVSSYNEMLSAHAPYKDFPDIIKAAARENGGVAQFAGGVPAMCDGITQGNAGMELSLFSREVIAMSTAVALTHNMFDAALCLGVCDKIVPGLLIGALQFGHLPTIFVPAGPMTSGLSNDDKAKVRQEFATGKCGRNELLESEAAAYHSHGTCTFYGTANSNQMLMEIMGLHLPGSAFVHPHTPLRDALTAQAARRVLDLTVDRGHYMPIGHVIDEKAIINGIVGLLATGGSTNHTLHLVAIARAAGIIIDWDDFDTLSATVPLLAKVYPNGKADVNHFHAAGGMAYLIRNLLEGGLLHDDVNTVVGKGLSRYAEEPKLLDGKLTWVPAAAESHDTAVLRAIGDPFQPDGGLRLMQGKLGRGVIKISAVAKAHRTVKAPAIVFDSQEAVQEAFDNGELKRDFIAVVRFQGARANGMPELHRLTPLLGVLQDQGFHVALVTDGRMSGASGKVPAVIHVSPEALLQGPLGKVRTGDMLVIDAEAGVLDIEIDDAEWAARPIAVSQHQAENEVGFGRELFGVFRAAAAPAELGASVFGSVAVGEASHATQHATGTASAVASEASHAMQK</sequence>
<evidence type="ECO:0000256" key="2">
    <source>
        <dbReference type="ARBA" id="ARBA00022485"/>
    </source>
</evidence>
<dbReference type="InterPro" id="IPR056740">
    <property type="entry name" value="ILV_EDD_C"/>
</dbReference>
<evidence type="ECO:0000313" key="13">
    <source>
        <dbReference type="EMBL" id="TCG05462.1"/>
    </source>
</evidence>
<dbReference type="Gene3D" id="3.50.30.80">
    <property type="entry name" value="IlvD/EDD C-terminal domain-like"/>
    <property type="match status" value="1"/>
</dbReference>
<dbReference type="NCBIfam" id="TIGR01196">
    <property type="entry name" value="edd"/>
    <property type="match status" value="1"/>
</dbReference>
<dbReference type="InterPro" id="IPR020558">
    <property type="entry name" value="DiOHA_6PGluconate_deHydtase_CS"/>
</dbReference>
<evidence type="ECO:0000256" key="10">
    <source>
        <dbReference type="NCBIfam" id="TIGR01196"/>
    </source>
</evidence>
<keyword evidence="6 9" id="KW-0311">Gluconate utilization</keyword>
<gene>
    <name evidence="9" type="primary">edd</name>
    <name evidence="13" type="ORF">BZM27_33630</name>
</gene>
<evidence type="ECO:0000259" key="11">
    <source>
        <dbReference type="Pfam" id="PF00920"/>
    </source>
</evidence>
<dbReference type="GO" id="GO:0051539">
    <property type="term" value="F:4 iron, 4 sulfur cluster binding"/>
    <property type="evidence" value="ECO:0007669"/>
    <property type="project" value="UniProtKB-UniRule"/>
</dbReference>
<comment type="cofactor">
    <cofactor evidence="9">
        <name>[4Fe-4S] cluster</name>
        <dbReference type="ChEBI" id="CHEBI:49883"/>
    </cofactor>
    <text evidence="9">Binds 1 [4Fe-4S] cluster.</text>
</comment>
<dbReference type="GO" id="GO:0046872">
    <property type="term" value="F:metal ion binding"/>
    <property type="evidence" value="ECO:0007669"/>
    <property type="project" value="UniProtKB-KW"/>
</dbReference>
<keyword evidence="8 9" id="KW-0119">Carbohydrate metabolism</keyword>
<dbReference type="HAMAP" id="MF_02094">
    <property type="entry name" value="Edd"/>
    <property type="match status" value="1"/>
</dbReference>
<evidence type="ECO:0000256" key="5">
    <source>
        <dbReference type="ARBA" id="ARBA00023014"/>
    </source>
</evidence>
<dbReference type="GO" id="GO:0009255">
    <property type="term" value="P:Entner-Doudoroff pathway through 6-phosphogluconate"/>
    <property type="evidence" value="ECO:0007669"/>
    <property type="project" value="UniProtKB-UniRule"/>
</dbReference>
<dbReference type="PROSITE" id="PS00886">
    <property type="entry name" value="ILVD_EDD_1"/>
    <property type="match status" value="1"/>
</dbReference>
<evidence type="ECO:0000313" key="14">
    <source>
        <dbReference type="Proteomes" id="UP000294200"/>
    </source>
</evidence>
<dbReference type="EMBL" id="MWML01000167">
    <property type="protein sequence ID" value="TCG05462.1"/>
    <property type="molecule type" value="Genomic_DNA"/>
</dbReference>
<evidence type="ECO:0000256" key="9">
    <source>
        <dbReference type="HAMAP-Rule" id="MF_02094"/>
    </source>
</evidence>
<keyword evidence="2 9" id="KW-0004">4Fe-4S</keyword>
<dbReference type="EC" id="4.2.1.12" evidence="9 10"/>
<dbReference type="GO" id="GO:0019521">
    <property type="term" value="P:D-gluconate metabolic process"/>
    <property type="evidence" value="ECO:0007669"/>
    <property type="project" value="UniProtKB-KW"/>
</dbReference>
<feature type="binding site" evidence="9">
    <location>
        <position position="157"/>
    </location>
    <ligand>
        <name>[4Fe-4S] cluster</name>
        <dbReference type="ChEBI" id="CHEBI:49883"/>
    </ligand>
</feature>
<feature type="domain" description="Dihydroxy-acid/6-phosphogluconate dehydratase C-terminal" evidence="12">
    <location>
        <begin position="409"/>
        <end position="602"/>
    </location>
</feature>
<dbReference type="SUPFAM" id="SSF143975">
    <property type="entry name" value="IlvD/EDD N-terminal domain-like"/>
    <property type="match status" value="1"/>
</dbReference>
<keyword evidence="4 9" id="KW-0408">Iron</keyword>
<accession>A0A4R0X944</accession>
<comment type="similarity">
    <text evidence="1 9">Belongs to the IlvD/Edd family.</text>
</comment>
<evidence type="ECO:0000256" key="1">
    <source>
        <dbReference type="ARBA" id="ARBA00006486"/>
    </source>
</evidence>
<protein>
    <recommendedName>
        <fullName evidence="9 10">Phosphogluconate dehydratase</fullName>
        <ecNumber evidence="9 10">4.2.1.12</ecNumber>
    </recommendedName>
</protein>
<proteinExistence type="inferred from homology"/>
<organism evidence="13 14">
    <name type="scientific">Paraburkholderia steynii</name>
    <dbReference type="NCBI Taxonomy" id="1245441"/>
    <lineage>
        <taxon>Bacteria</taxon>
        <taxon>Pseudomonadati</taxon>
        <taxon>Pseudomonadota</taxon>
        <taxon>Betaproteobacteria</taxon>
        <taxon>Burkholderiales</taxon>
        <taxon>Burkholderiaceae</taxon>
        <taxon>Paraburkholderia</taxon>
    </lineage>
</organism>
<dbReference type="GO" id="GO:0004456">
    <property type="term" value="F:phosphogluconate dehydratase activity"/>
    <property type="evidence" value="ECO:0007669"/>
    <property type="project" value="UniProtKB-UniRule"/>
</dbReference>
<dbReference type="SUPFAM" id="SSF52016">
    <property type="entry name" value="LeuD/IlvD-like"/>
    <property type="match status" value="1"/>
</dbReference>
<name>A0A4R0X944_9BURK</name>
<dbReference type="InterPro" id="IPR037237">
    <property type="entry name" value="IlvD/EDD_N"/>
</dbReference>
<comment type="function">
    <text evidence="9">Catalyzes the dehydration of 6-phospho-D-gluconate to 2-dehydro-3-deoxy-6-phospho-D-gluconate.</text>
</comment>
<dbReference type="AlphaFoldDB" id="A0A4R0X944"/>
<keyword evidence="14" id="KW-1185">Reference proteome</keyword>
<dbReference type="InterPro" id="IPR000581">
    <property type="entry name" value="ILV_EDD_N"/>
</dbReference>
<evidence type="ECO:0000256" key="6">
    <source>
        <dbReference type="ARBA" id="ARBA00023064"/>
    </source>
</evidence>
<dbReference type="PANTHER" id="PTHR43661">
    <property type="entry name" value="D-XYLONATE DEHYDRATASE"/>
    <property type="match status" value="1"/>
</dbReference>
<dbReference type="InterPro" id="IPR004786">
    <property type="entry name" value="6-phosphgluc_deHydtase"/>
</dbReference>
<dbReference type="Proteomes" id="UP000294200">
    <property type="component" value="Unassembled WGS sequence"/>
</dbReference>
<comment type="pathway">
    <text evidence="9">Carbohydrate metabolism; Entner-Doudoroff pathway.</text>
</comment>
<dbReference type="UniPathway" id="UPA00226"/>
<evidence type="ECO:0000256" key="8">
    <source>
        <dbReference type="ARBA" id="ARBA00023277"/>
    </source>
</evidence>
<dbReference type="PROSITE" id="PS00887">
    <property type="entry name" value="ILVD_EDD_2"/>
    <property type="match status" value="1"/>
</dbReference>
<feature type="domain" description="Dihydroxy-acid/6-phosphogluconate dehydratase N-terminal" evidence="11">
    <location>
        <begin position="68"/>
        <end position="382"/>
    </location>
</feature>
<dbReference type="InterPro" id="IPR042096">
    <property type="entry name" value="Dihydro-acid_dehy_C"/>
</dbReference>
<reference evidence="13 14" key="1">
    <citation type="submission" date="2017-02" db="EMBL/GenBank/DDBJ databases">
        <title>Paraburkholderia sophoroidis sp. nov. and Paraburkholderia steynii sp. nov. rhizobial symbionts of the fynbos legume Hypocalyptus sophoroides.</title>
        <authorList>
            <person name="Steenkamp E.T."/>
            <person name="Beukes C.W."/>
            <person name="Van Zyl E."/>
            <person name="Avontuur J."/>
            <person name="Chan W.Y."/>
            <person name="Hassen A."/>
            <person name="Palmer M."/>
            <person name="Mthombeni L."/>
            <person name="Phalane F."/>
            <person name="Sereme K."/>
            <person name="Venter S.N."/>
        </authorList>
    </citation>
    <scope>NUCLEOTIDE SEQUENCE [LARGE SCALE GENOMIC DNA]</scope>
    <source>
        <strain evidence="13 14">HC1.1ba</strain>
    </source>
</reference>
<evidence type="ECO:0000256" key="3">
    <source>
        <dbReference type="ARBA" id="ARBA00022723"/>
    </source>
</evidence>